<organism evidence="2 3">
    <name type="scientific">Pseudodesulfovibrio senegalensis</name>
    <dbReference type="NCBI Taxonomy" id="1721087"/>
    <lineage>
        <taxon>Bacteria</taxon>
        <taxon>Pseudomonadati</taxon>
        <taxon>Thermodesulfobacteriota</taxon>
        <taxon>Desulfovibrionia</taxon>
        <taxon>Desulfovibrionales</taxon>
        <taxon>Desulfovibrionaceae</taxon>
    </lineage>
</organism>
<dbReference type="OrthoDB" id="5459991at2"/>
<sequence length="103" mass="11548">MTCEDASKSVPESAQLSDDIHVLEAEIATLTLEVERTKQRIRDLMADEDPVAGISHHQDIFQAQQDKLRMEVEVKFRQNKINRIRLGVDAGDVQGAPADGFLF</sequence>
<dbReference type="AlphaFoldDB" id="A0A6N6N3H5"/>
<protein>
    <submittedName>
        <fullName evidence="2">Uncharacterized protein</fullName>
    </submittedName>
</protein>
<evidence type="ECO:0000256" key="1">
    <source>
        <dbReference type="SAM" id="Coils"/>
    </source>
</evidence>
<comment type="caution">
    <text evidence="2">The sequence shown here is derived from an EMBL/GenBank/DDBJ whole genome shotgun (WGS) entry which is preliminary data.</text>
</comment>
<evidence type="ECO:0000313" key="3">
    <source>
        <dbReference type="Proteomes" id="UP000438699"/>
    </source>
</evidence>
<evidence type="ECO:0000313" key="2">
    <source>
        <dbReference type="EMBL" id="KAB1442742.1"/>
    </source>
</evidence>
<reference evidence="2 3" key="1">
    <citation type="journal article" date="2017" name="Int. J. Syst. Evol. Microbiol.">
        <title>Desulfovibrio senegalensis sp. nov., a mesophilic sulfate reducer isolated from marine sediment.</title>
        <authorList>
            <person name="Thioye A."/>
            <person name="Gam Z.B.A."/>
            <person name="Mbengue M."/>
            <person name="Cayol J.L."/>
            <person name="Joseph-Bartoli M."/>
            <person name="Toure-Kane C."/>
            <person name="Labat M."/>
        </authorList>
    </citation>
    <scope>NUCLEOTIDE SEQUENCE [LARGE SCALE GENOMIC DNA]</scope>
    <source>
        <strain evidence="2 3">DSM 101509</strain>
    </source>
</reference>
<dbReference type="Proteomes" id="UP000438699">
    <property type="component" value="Unassembled WGS sequence"/>
</dbReference>
<accession>A0A6N6N3H5</accession>
<dbReference type="RefSeq" id="WP_151148934.1">
    <property type="nucleotide sequence ID" value="NZ_WAIE01000001.1"/>
</dbReference>
<gene>
    <name evidence="2" type="ORF">F8A88_00230</name>
</gene>
<feature type="coiled-coil region" evidence="1">
    <location>
        <begin position="13"/>
        <end position="47"/>
    </location>
</feature>
<proteinExistence type="predicted"/>
<name>A0A6N6N3H5_9BACT</name>
<dbReference type="EMBL" id="WAIE01000001">
    <property type="protein sequence ID" value="KAB1442742.1"/>
    <property type="molecule type" value="Genomic_DNA"/>
</dbReference>
<keyword evidence="1" id="KW-0175">Coiled coil</keyword>
<keyword evidence="3" id="KW-1185">Reference proteome</keyword>